<dbReference type="GO" id="GO:0003700">
    <property type="term" value="F:DNA-binding transcription factor activity"/>
    <property type="evidence" value="ECO:0007669"/>
    <property type="project" value="InterPro"/>
</dbReference>
<accession>A0AAU7XDI9</accession>
<dbReference type="SMART" id="SM00347">
    <property type="entry name" value="HTH_MARR"/>
    <property type="match status" value="1"/>
</dbReference>
<dbReference type="GO" id="GO:0006950">
    <property type="term" value="P:response to stress"/>
    <property type="evidence" value="ECO:0007669"/>
    <property type="project" value="TreeGrafter"/>
</dbReference>
<dbReference type="PANTHER" id="PTHR33164">
    <property type="entry name" value="TRANSCRIPTIONAL REGULATOR, MARR FAMILY"/>
    <property type="match status" value="1"/>
</dbReference>
<dbReference type="AlphaFoldDB" id="A0AAU7XDI9"/>
<dbReference type="PANTHER" id="PTHR33164:SF57">
    <property type="entry name" value="MARR-FAMILY TRANSCRIPTIONAL REGULATOR"/>
    <property type="match status" value="1"/>
</dbReference>
<dbReference type="InterPro" id="IPR036390">
    <property type="entry name" value="WH_DNA-bd_sf"/>
</dbReference>
<name>A0AAU7XDI9_9HYPH</name>
<sequence>MTDAERAARLRTANLLGALALEVTQRAEQSAKRHPNETLSSSAALNVIGFYDGCSNNTLAQALGLSHTATVRLVDKLEAAGLVTSETGTDRRSVALKLTTSGRERARDIVAERCRQICDVLDMLPEADLQHLERITETLLRGMVDAAGDADHICRLCDETVCVPDRCPVHGRAMVLKATDRV</sequence>
<feature type="domain" description="HTH marR-type" evidence="1">
    <location>
        <begin position="30"/>
        <end position="129"/>
    </location>
</feature>
<dbReference type="RefSeq" id="WP_407050942.1">
    <property type="nucleotide sequence ID" value="NZ_CP158568.1"/>
</dbReference>
<reference evidence="2" key="1">
    <citation type="submission" date="2024-06" db="EMBL/GenBank/DDBJ databases">
        <title>Methylostella associata gen. nov., sp. nov., a novel Ancalomicrobiaceae-affiliated facultatively methylotrophic bacteria that feed on methanotrophs of the genus Methylococcus.</title>
        <authorList>
            <person name="Saltykova V."/>
            <person name="Danilova O.V."/>
            <person name="Oshkin I.Y."/>
            <person name="Belova S.E."/>
            <person name="Pimenov N.V."/>
            <person name="Dedysh S.N."/>
        </authorList>
    </citation>
    <scope>NUCLEOTIDE SEQUENCE</scope>
    <source>
        <strain evidence="2">S20</strain>
    </source>
</reference>
<dbReference type="EMBL" id="CP158568">
    <property type="protein sequence ID" value="XBY45847.1"/>
    <property type="molecule type" value="Genomic_DNA"/>
</dbReference>
<dbReference type="InterPro" id="IPR036388">
    <property type="entry name" value="WH-like_DNA-bd_sf"/>
</dbReference>
<evidence type="ECO:0000313" key="2">
    <source>
        <dbReference type="EMBL" id="XBY45847.1"/>
    </source>
</evidence>
<proteinExistence type="predicted"/>
<protein>
    <submittedName>
        <fullName evidence="2">MarR family transcriptional regulator</fullName>
    </submittedName>
</protein>
<evidence type="ECO:0000259" key="1">
    <source>
        <dbReference type="SMART" id="SM00347"/>
    </source>
</evidence>
<dbReference type="SUPFAM" id="SSF46785">
    <property type="entry name" value="Winged helix' DNA-binding domain"/>
    <property type="match status" value="1"/>
</dbReference>
<dbReference type="InterPro" id="IPR039422">
    <property type="entry name" value="MarR/SlyA-like"/>
</dbReference>
<dbReference type="KEGG" id="mflg:ABS361_06230"/>
<dbReference type="Gene3D" id="1.10.10.10">
    <property type="entry name" value="Winged helix-like DNA-binding domain superfamily/Winged helix DNA-binding domain"/>
    <property type="match status" value="1"/>
</dbReference>
<dbReference type="InterPro" id="IPR000835">
    <property type="entry name" value="HTH_MarR-typ"/>
</dbReference>
<organism evidence="2">
    <name type="scientific">Methyloraptor flagellatus</name>
    <dbReference type="NCBI Taxonomy" id="3162530"/>
    <lineage>
        <taxon>Bacteria</taxon>
        <taxon>Pseudomonadati</taxon>
        <taxon>Pseudomonadota</taxon>
        <taxon>Alphaproteobacteria</taxon>
        <taxon>Hyphomicrobiales</taxon>
        <taxon>Ancalomicrobiaceae</taxon>
        <taxon>Methyloraptor</taxon>
    </lineage>
</organism>
<dbReference type="Pfam" id="PF12802">
    <property type="entry name" value="MarR_2"/>
    <property type="match status" value="1"/>
</dbReference>
<gene>
    <name evidence="2" type="ORF">ABS361_06230</name>
</gene>